<keyword evidence="8" id="KW-1185">Reference proteome</keyword>
<dbReference type="STRING" id="6265.A0A0B2V866"/>
<dbReference type="AlphaFoldDB" id="A0A0B2V866"/>
<feature type="compositionally biased region" description="Basic and acidic residues" evidence="6">
    <location>
        <begin position="17"/>
        <end position="48"/>
    </location>
</feature>
<organism evidence="7 8">
    <name type="scientific">Toxocara canis</name>
    <name type="common">Canine roundworm</name>
    <dbReference type="NCBI Taxonomy" id="6265"/>
    <lineage>
        <taxon>Eukaryota</taxon>
        <taxon>Metazoa</taxon>
        <taxon>Ecdysozoa</taxon>
        <taxon>Nematoda</taxon>
        <taxon>Chromadorea</taxon>
        <taxon>Rhabditida</taxon>
        <taxon>Spirurina</taxon>
        <taxon>Ascaridomorpha</taxon>
        <taxon>Ascaridoidea</taxon>
        <taxon>Toxocaridae</taxon>
        <taxon>Toxocara</taxon>
    </lineage>
</organism>
<evidence type="ECO:0000256" key="6">
    <source>
        <dbReference type="SAM" id="MobiDB-lite"/>
    </source>
</evidence>
<dbReference type="PANTHER" id="PTHR12838:SF0">
    <property type="entry name" value="U3 SMALL NUCLEOLAR RNA-ASSOCIATED PROTEIN 11-RELATED"/>
    <property type="match status" value="1"/>
</dbReference>
<keyword evidence="4" id="KW-0698">rRNA processing</keyword>
<evidence type="ECO:0000256" key="4">
    <source>
        <dbReference type="ARBA" id="ARBA00022552"/>
    </source>
</evidence>
<sequence>MSSLKRSAKVGQRTHRERSQPEARAHLGHLEKRKDYLQRAKDYNEKKEKLRKLKREALDRNPDEFHFHMVRSRIAEDGMHHELTPEPDEDTKLQKKLADVKDLKYVRHRLNIENKEDGMHHELTPEPDEDTKLQKKLADVKDLKYVRHRLNIENKKIEKLKATLHFADLGVGSNQHTIFVDTEEEAKKFDPIQYFDTPQQLIDRRYNRPRTSTLKKHSVMNALSKADVQMADRERRAQYKELLKRMQRANELRVVVEKLEVRKNIADSKKSELRPKQLCKGEPMKARVFKWTYERKK</sequence>
<comment type="subcellular location">
    <subcellularLocation>
        <location evidence="1">Nucleus</location>
        <location evidence="1">Nucleolus</location>
    </subcellularLocation>
</comment>
<protein>
    <recommendedName>
        <fullName evidence="3">Probable U3 small nucleolar RNA-associated protein 11</fullName>
    </recommendedName>
</protein>
<comment type="caution">
    <text evidence="7">The sequence shown here is derived from an EMBL/GenBank/DDBJ whole genome shotgun (WGS) entry which is preliminary data.</text>
</comment>
<proteinExistence type="inferred from homology"/>
<evidence type="ECO:0000256" key="5">
    <source>
        <dbReference type="ARBA" id="ARBA00023242"/>
    </source>
</evidence>
<accession>A0A0B2V866</accession>
<evidence type="ECO:0000313" key="7">
    <source>
        <dbReference type="EMBL" id="KHN79636.1"/>
    </source>
</evidence>
<dbReference type="PANTHER" id="PTHR12838">
    <property type="entry name" value="U3 SMALL NUCLEOLAR RNA-ASSOCIATED PROTEIN 11"/>
    <property type="match status" value="1"/>
</dbReference>
<dbReference type="Pfam" id="PF03998">
    <property type="entry name" value="Utp11"/>
    <property type="match status" value="1"/>
</dbReference>
<gene>
    <name evidence="7" type="primary">C16C10.2</name>
    <name evidence="7" type="ORF">Tcan_11792</name>
</gene>
<comment type="similarity">
    <text evidence="2">Belongs to the UTP11 family.</text>
</comment>
<dbReference type="Proteomes" id="UP000031036">
    <property type="component" value="Unassembled WGS sequence"/>
</dbReference>
<feature type="compositionally biased region" description="Basic residues" evidence="6">
    <location>
        <begin position="1"/>
        <end position="16"/>
    </location>
</feature>
<evidence type="ECO:0000313" key="8">
    <source>
        <dbReference type="Proteomes" id="UP000031036"/>
    </source>
</evidence>
<evidence type="ECO:0000256" key="2">
    <source>
        <dbReference type="ARBA" id="ARBA00008105"/>
    </source>
</evidence>
<dbReference type="GO" id="GO:0006364">
    <property type="term" value="P:rRNA processing"/>
    <property type="evidence" value="ECO:0007669"/>
    <property type="project" value="UniProtKB-KW"/>
</dbReference>
<dbReference type="EMBL" id="JPKZ01001879">
    <property type="protein sequence ID" value="KHN79636.1"/>
    <property type="molecule type" value="Genomic_DNA"/>
</dbReference>
<feature type="region of interest" description="Disordered" evidence="6">
    <location>
        <begin position="1"/>
        <end position="48"/>
    </location>
</feature>
<dbReference type="InterPro" id="IPR007144">
    <property type="entry name" value="SSU_processome_Utp11"/>
</dbReference>
<evidence type="ECO:0000256" key="3">
    <source>
        <dbReference type="ARBA" id="ARBA00020121"/>
    </source>
</evidence>
<keyword evidence="5" id="KW-0539">Nucleus</keyword>
<dbReference type="OrthoDB" id="29058at2759"/>
<dbReference type="GO" id="GO:0032040">
    <property type="term" value="C:small-subunit processome"/>
    <property type="evidence" value="ECO:0007669"/>
    <property type="project" value="InterPro"/>
</dbReference>
<dbReference type="OMA" id="DLKYVVM"/>
<dbReference type="PIRSF" id="PIRSF015952">
    <property type="entry name" value="U3snoRNP11"/>
    <property type="match status" value="1"/>
</dbReference>
<name>A0A0B2V866_TOXCA</name>
<reference evidence="7 8" key="1">
    <citation type="submission" date="2014-11" db="EMBL/GenBank/DDBJ databases">
        <title>Genetic blueprint of the zoonotic pathogen Toxocara canis.</title>
        <authorList>
            <person name="Zhu X.-Q."/>
            <person name="Korhonen P.K."/>
            <person name="Cai H."/>
            <person name="Young N.D."/>
            <person name="Nejsum P."/>
            <person name="von Samson-Himmelstjerna G."/>
            <person name="Boag P.R."/>
            <person name="Tan P."/>
            <person name="Li Q."/>
            <person name="Min J."/>
            <person name="Yang Y."/>
            <person name="Wang X."/>
            <person name="Fang X."/>
            <person name="Hall R.S."/>
            <person name="Hofmann A."/>
            <person name="Sternberg P.W."/>
            <person name="Jex A.R."/>
            <person name="Gasser R.B."/>
        </authorList>
    </citation>
    <scope>NUCLEOTIDE SEQUENCE [LARGE SCALE GENOMIC DNA]</scope>
    <source>
        <strain evidence="7">PN_DK_2014</strain>
    </source>
</reference>
<evidence type="ECO:0000256" key="1">
    <source>
        <dbReference type="ARBA" id="ARBA00004604"/>
    </source>
</evidence>